<feature type="domain" description="DUF2061" evidence="3">
    <location>
        <begin position="67"/>
        <end position="116"/>
    </location>
</feature>
<evidence type="ECO:0000256" key="2">
    <source>
        <dbReference type="SAM" id="Phobius"/>
    </source>
</evidence>
<dbReference type="AlphaFoldDB" id="A0A066RXK2"/>
<evidence type="ECO:0000313" key="5">
    <source>
        <dbReference type="Proteomes" id="UP000027192"/>
    </source>
</evidence>
<dbReference type="OrthoDB" id="9133582at2"/>
<dbReference type="Pfam" id="PF09834">
    <property type="entry name" value="DUF2061"/>
    <property type="match status" value="2"/>
</dbReference>
<comment type="caution">
    <text evidence="4">The sequence shown here is derived from an EMBL/GenBank/DDBJ whole genome shotgun (WGS) entry which is preliminary data.</text>
</comment>
<feature type="region of interest" description="Disordered" evidence="1">
    <location>
        <begin position="121"/>
        <end position="140"/>
    </location>
</feature>
<keyword evidence="2" id="KW-0472">Membrane</keyword>
<gene>
    <name evidence="4" type="ORF">EA58_05650</name>
</gene>
<accession>A0A066RXK2</accession>
<protein>
    <submittedName>
        <fullName evidence="4">Membrane protein</fullName>
    </submittedName>
</protein>
<evidence type="ECO:0000259" key="3">
    <source>
        <dbReference type="Pfam" id="PF09834"/>
    </source>
</evidence>
<dbReference type="Proteomes" id="UP000027192">
    <property type="component" value="Unassembled WGS sequence"/>
</dbReference>
<proteinExistence type="predicted"/>
<sequence>MKKTISFAMIHFTVAFTVAYLLTGDIILGSLIALIEPLVNTVAFYFHERIWQWPSLKHSRFGKPANKTISFAAVHFSVAFTVAYLLSGSWMVGGIMALIEPAINTLAYLAHETVWQRREKHQASSHSHCRHHSITPSITH</sequence>
<reference evidence="4 5" key="1">
    <citation type="submission" date="2014-04" db="EMBL/GenBank/DDBJ databases">
        <title>Draft genome sequence of Photobacterium halotolerans S2753: a solonamide, ngercheumicin and holomycin producer.</title>
        <authorList>
            <person name="Machado H.R."/>
            <person name="Gram L."/>
        </authorList>
    </citation>
    <scope>NUCLEOTIDE SEQUENCE [LARGE SCALE GENOMIC DNA]</scope>
    <source>
        <strain evidence="4 5">S2753</strain>
    </source>
</reference>
<dbReference type="InterPro" id="IPR018638">
    <property type="entry name" value="DUF2061_membrane"/>
</dbReference>
<feature type="domain" description="DUF2061" evidence="3">
    <location>
        <begin position="1"/>
        <end position="52"/>
    </location>
</feature>
<evidence type="ECO:0000313" key="4">
    <source>
        <dbReference type="EMBL" id="KDM92427.1"/>
    </source>
</evidence>
<dbReference type="EMBL" id="JMIB01000008">
    <property type="protein sequence ID" value="KDM92427.1"/>
    <property type="molecule type" value="Genomic_DNA"/>
</dbReference>
<feature type="transmembrane region" description="Helical" evidence="2">
    <location>
        <begin position="68"/>
        <end position="86"/>
    </location>
</feature>
<keyword evidence="2" id="KW-1133">Transmembrane helix</keyword>
<dbReference type="STRING" id="1654360.EA58_05650"/>
<name>A0A066RXK2_9GAMM</name>
<keyword evidence="5" id="KW-1185">Reference proteome</keyword>
<organism evidence="4 5">
    <name type="scientific">Photobacterium galatheae</name>
    <dbReference type="NCBI Taxonomy" id="1654360"/>
    <lineage>
        <taxon>Bacteria</taxon>
        <taxon>Pseudomonadati</taxon>
        <taxon>Pseudomonadota</taxon>
        <taxon>Gammaproteobacteria</taxon>
        <taxon>Vibrionales</taxon>
        <taxon>Vibrionaceae</taxon>
        <taxon>Photobacterium</taxon>
    </lineage>
</organism>
<dbReference type="RefSeq" id="WP_036749977.1">
    <property type="nucleotide sequence ID" value="NZ_JAGSGC010000001.1"/>
</dbReference>
<evidence type="ECO:0000256" key="1">
    <source>
        <dbReference type="SAM" id="MobiDB-lite"/>
    </source>
</evidence>
<keyword evidence="2" id="KW-0812">Transmembrane</keyword>